<dbReference type="EMBL" id="MF669477">
    <property type="protein sequence ID" value="AUX80740.1"/>
    <property type="molecule type" value="Genomic_DNA"/>
</dbReference>
<dbReference type="RefSeq" id="YP_009553551.1">
    <property type="nucleotide sequence ID" value="NC_040810.1"/>
</dbReference>
<evidence type="ECO:0000313" key="2">
    <source>
        <dbReference type="EMBL" id="AUX80740.1"/>
    </source>
</evidence>
<dbReference type="GeneID" id="41701834"/>
<reference evidence="2" key="1">
    <citation type="journal article" date="2018" name="Virol. J.">
        <title>Plasma virome of cattle from forest region revealed diverse small circular ssDNA viral genomes.</title>
        <authorList>
            <person name="Wang H."/>
            <person name="Li S."/>
            <person name="Mahmood A."/>
            <person name="Yang S."/>
            <person name="Wang X."/>
            <person name="Shen Q."/>
            <person name="Shan T."/>
            <person name="Deng X."/>
            <person name="Li J."/>
            <person name="Hua X."/>
            <person name="Cui L."/>
            <person name="Delwart E."/>
            <person name="Zhang W."/>
        </authorList>
    </citation>
    <scope>NUCLEOTIDE SEQUENCE [LARGE SCALE GENOMIC DNA]</scope>
    <source>
        <strain evidence="2">Bvch002</strain>
    </source>
</reference>
<organism evidence="2">
    <name type="scientific">Cattle blood-associated circovirus-like virus</name>
    <dbReference type="NCBI Taxonomy" id="2077298"/>
    <lineage>
        <taxon>Viruses</taxon>
        <taxon>Monodnaviria</taxon>
        <taxon>Shotokuvirae</taxon>
        <taxon>Cressdnaviricota</taxon>
        <taxon>Arfiviricetes</taxon>
        <taxon>Cremevirales</taxon>
        <taxon>Smacoviridae</taxon>
        <taxon>Porprismacovirus</taxon>
        <taxon>Porprismacovirus bovas2</taxon>
    </lineage>
</organism>
<sequence>MSRRYYSRRTRVIRPKKKWASNFRQLTGLTSATVNVRPKSQAASTHLIRVWYILKVKGDMRLYITASSSIFSAQFASCVAYIMYLPEGAAASIEMIQSHPEWIMAWSPINVNMGTVSTSQPQDQNVEKFSMSSRLKRNLNSGDKIILVIDLVFTPEPTEPSEVPLNISYQPAIGVQYWTCAN</sequence>
<keyword evidence="1" id="KW-0472">Membrane</keyword>
<dbReference type="OrthoDB" id="40759at10239"/>
<dbReference type="Proteomes" id="UP000289922">
    <property type="component" value="Segment"/>
</dbReference>
<accession>A0A2L0HGW4</accession>
<name>A0A2L0HGW4_9VIRU</name>
<protein>
    <submittedName>
        <fullName evidence="2">Capsid protein</fullName>
    </submittedName>
</protein>
<evidence type="ECO:0000256" key="1">
    <source>
        <dbReference type="SAM" id="Phobius"/>
    </source>
</evidence>
<proteinExistence type="predicted"/>
<dbReference type="KEGG" id="vg:41701834"/>
<keyword evidence="1" id="KW-1133">Transmembrane helix</keyword>
<keyword evidence="1" id="KW-0812">Transmembrane</keyword>
<feature type="transmembrane region" description="Helical" evidence="1">
    <location>
        <begin position="66"/>
        <end position="85"/>
    </location>
</feature>